<dbReference type="FunFam" id="1.10.287.130:FF:000001">
    <property type="entry name" value="Two-component sensor histidine kinase"/>
    <property type="match status" value="1"/>
</dbReference>
<accession>A0A1G7V7M1</accession>
<keyword evidence="6 12" id="KW-0418">Kinase</keyword>
<comment type="subcellular location">
    <subcellularLocation>
        <location evidence="2">Membrane</location>
    </subcellularLocation>
</comment>
<evidence type="ECO:0000313" key="12">
    <source>
        <dbReference type="EMBL" id="SDG55802.1"/>
    </source>
</evidence>
<dbReference type="Gene3D" id="3.30.565.10">
    <property type="entry name" value="Histidine kinase-like ATPase, C-terminal domain"/>
    <property type="match status" value="1"/>
</dbReference>
<comment type="catalytic activity">
    <reaction evidence="1">
        <text>ATP + protein L-histidine = ADP + protein N-phospho-L-histidine.</text>
        <dbReference type="EC" id="2.7.13.3"/>
    </reaction>
</comment>
<feature type="domain" description="HAMP" evidence="11">
    <location>
        <begin position="78"/>
        <end position="123"/>
    </location>
</feature>
<evidence type="ECO:0000259" key="11">
    <source>
        <dbReference type="PROSITE" id="PS50885"/>
    </source>
</evidence>
<evidence type="ECO:0000256" key="9">
    <source>
        <dbReference type="SAM" id="Phobius"/>
    </source>
</evidence>
<feature type="transmembrane region" description="Helical" evidence="9">
    <location>
        <begin position="50"/>
        <end position="69"/>
    </location>
</feature>
<sequence length="345" mass="38809">MNEKSWLQNFLWLCFVACMLAACFVASYLLMLLIYRFIGRPPEPWSDMLYGTINLVLIVGSIMVVAIIHKDDRTRLARRTLEALERIAQGNFDVFIERDKHGHFLEITDSINKMAKELGTMEQLRQDFISNISHEFQSPLTSISGYAALLRKDGATLKQQEYAAIIEEESKRLSKLADNLLRLSALEGPDSSITKAPFRLDRQLENVVLLLEPQWKAKNIIPETSLPKITVSGNEDLLKQVWINLLVNALKFTPENGELNVSLKQDGETAVCNISDNGIGIAPAEQMHIFERFYKVDKSRDRSLGGSGLGLALVKKIINLHQGKVTVESELGKGTVFQVKLPINE</sequence>
<dbReference type="InterPro" id="IPR005467">
    <property type="entry name" value="His_kinase_dom"/>
</dbReference>
<dbReference type="GO" id="GO:0016020">
    <property type="term" value="C:membrane"/>
    <property type="evidence" value="ECO:0007669"/>
    <property type="project" value="UniProtKB-SubCell"/>
</dbReference>
<keyword evidence="5" id="KW-0808">Transferase</keyword>
<proteinExistence type="predicted"/>
<dbReference type="CDD" id="cd00082">
    <property type="entry name" value="HisKA"/>
    <property type="match status" value="1"/>
</dbReference>
<dbReference type="PROSITE" id="PS50109">
    <property type="entry name" value="HIS_KIN"/>
    <property type="match status" value="1"/>
</dbReference>
<keyword evidence="7" id="KW-0902">Two-component regulatory system</keyword>
<reference evidence="13" key="1">
    <citation type="submission" date="2016-10" db="EMBL/GenBank/DDBJ databases">
        <authorList>
            <person name="Varghese N."/>
            <person name="Submissions S."/>
        </authorList>
    </citation>
    <scope>NUCLEOTIDE SEQUENCE [LARGE SCALE GENOMIC DNA]</scope>
    <source>
        <strain evidence="13">DSM 8344</strain>
    </source>
</reference>
<evidence type="ECO:0000313" key="13">
    <source>
        <dbReference type="Proteomes" id="UP000198656"/>
    </source>
</evidence>
<name>A0A1G7V7M1_9FIRM</name>
<evidence type="ECO:0000256" key="5">
    <source>
        <dbReference type="ARBA" id="ARBA00022679"/>
    </source>
</evidence>
<dbReference type="SMART" id="SM00388">
    <property type="entry name" value="HisKA"/>
    <property type="match status" value="1"/>
</dbReference>
<dbReference type="GO" id="GO:0000155">
    <property type="term" value="F:phosphorelay sensor kinase activity"/>
    <property type="evidence" value="ECO:0007669"/>
    <property type="project" value="InterPro"/>
</dbReference>
<dbReference type="PROSITE" id="PS51257">
    <property type="entry name" value="PROKAR_LIPOPROTEIN"/>
    <property type="match status" value="1"/>
</dbReference>
<dbReference type="AlphaFoldDB" id="A0A1G7V7M1"/>
<evidence type="ECO:0000256" key="7">
    <source>
        <dbReference type="ARBA" id="ARBA00023012"/>
    </source>
</evidence>
<dbReference type="SMART" id="SM00387">
    <property type="entry name" value="HATPase_c"/>
    <property type="match status" value="1"/>
</dbReference>
<keyword evidence="13" id="KW-1185">Reference proteome</keyword>
<organism evidence="12 13">
    <name type="scientific">Desulfosporosinus hippei DSM 8344</name>
    <dbReference type="NCBI Taxonomy" id="1121419"/>
    <lineage>
        <taxon>Bacteria</taxon>
        <taxon>Bacillati</taxon>
        <taxon>Bacillota</taxon>
        <taxon>Clostridia</taxon>
        <taxon>Eubacteriales</taxon>
        <taxon>Desulfitobacteriaceae</taxon>
        <taxon>Desulfosporosinus</taxon>
    </lineage>
</organism>
<dbReference type="InterPro" id="IPR003594">
    <property type="entry name" value="HATPase_dom"/>
</dbReference>
<dbReference type="STRING" id="1121419.SAMN05443529_10436"/>
<dbReference type="SUPFAM" id="SSF47384">
    <property type="entry name" value="Homodimeric domain of signal transducing histidine kinase"/>
    <property type="match status" value="1"/>
</dbReference>
<dbReference type="Pfam" id="PF00512">
    <property type="entry name" value="HisKA"/>
    <property type="match status" value="1"/>
</dbReference>
<evidence type="ECO:0000256" key="2">
    <source>
        <dbReference type="ARBA" id="ARBA00004370"/>
    </source>
</evidence>
<dbReference type="Proteomes" id="UP000198656">
    <property type="component" value="Unassembled WGS sequence"/>
</dbReference>
<dbReference type="EMBL" id="FNCP01000004">
    <property type="protein sequence ID" value="SDG55802.1"/>
    <property type="molecule type" value="Genomic_DNA"/>
</dbReference>
<dbReference type="Pfam" id="PF02518">
    <property type="entry name" value="HATPase_c"/>
    <property type="match status" value="1"/>
</dbReference>
<gene>
    <name evidence="12" type="ORF">SAMN05443529_10436</name>
</gene>
<dbReference type="PANTHER" id="PTHR43711:SF1">
    <property type="entry name" value="HISTIDINE KINASE 1"/>
    <property type="match status" value="1"/>
</dbReference>
<dbReference type="RefSeq" id="WP_176786071.1">
    <property type="nucleotide sequence ID" value="NZ_FNCP01000004.1"/>
</dbReference>
<dbReference type="Gene3D" id="1.10.287.130">
    <property type="match status" value="1"/>
</dbReference>
<keyword evidence="9" id="KW-0812">Transmembrane</keyword>
<protein>
    <recommendedName>
        <fullName evidence="3">histidine kinase</fullName>
        <ecNumber evidence="3">2.7.13.3</ecNumber>
    </recommendedName>
</protein>
<evidence type="ECO:0000256" key="3">
    <source>
        <dbReference type="ARBA" id="ARBA00012438"/>
    </source>
</evidence>
<feature type="domain" description="Histidine kinase" evidence="10">
    <location>
        <begin position="131"/>
        <end position="345"/>
    </location>
</feature>
<feature type="transmembrane region" description="Helical" evidence="9">
    <location>
        <begin position="12"/>
        <end position="38"/>
    </location>
</feature>
<evidence type="ECO:0000256" key="8">
    <source>
        <dbReference type="ARBA" id="ARBA00023136"/>
    </source>
</evidence>
<dbReference type="InterPro" id="IPR050736">
    <property type="entry name" value="Sensor_HK_Regulatory"/>
</dbReference>
<evidence type="ECO:0000256" key="6">
    <source>
        <dbReference type="ARBA" id="ARBA00022777"/>
    </source>
</evidence>
<dbReference type="InterPro" id="IPR004358">
    <property type="entry name" value="Sig_transdc_His_kin-like_C"/>
</dbReference>
<evidence type="ECO:0000256" key="4">
    <source>
        <dbReference type="ARBA" id="ARBA00022553"/>
    </source>
</evidence>
<dbReference type="FunFam" id="3.30.565.10:FF:000006">
    <property type="entry name" value="Sensor histidine kinase WalK"/>
    <property type="match status" value="1"/>
</dbReference>
<dbReference type="PRINTS" id="PR00344">
    <property type="entry name" value="BCTRLSENSOR"/>
</dbReference>
<evidence type="ECO:0000256" key="1">
    <source>
        <dbReference type="ARBA" id="ARBA00000085"/>
    </source>
</evidence>
<keyword evidence="8 9" id="KW-0472">Membrane</keyword>
<dbReference type="EC" id="2.7.13.3" evidence="3"/>
<dbReference type="CDD" id="cd06225">
    <property type="entry name" value="HAMP"/>
    <property type="match status" value="1"/>
</dbReference>
<dbReference type="InterPro" id="IPR036097">
    <property type="entry name" value="HisK_dim/P_sf"/>
</dbReference>
<dbReference type="SUPFAM" id="SSF55874">
    <property type="entry name" value="ATPase domain of HSP90 chaperone/DNA topoisomerase II/histidine kinase"/>
    <property type="match status" value="1"/>
</dbReference>
<keyword evidence="4" id="KW-0597">Phosphoprotein</keyword>
<dbReference type="PROSITE" id="PS50885">
    <property type="entry name" value="HAMP"/>
    <property type="match status" value="1"/>
</dbReference>
<dbReference type="PANTHER" id="PTHR43711">
    <property type="entry name" value="TWO-COMPONENT HISTIDINE KINASE"/>
    <property type="match status" value="1"/>
</dbReference>
<evidence type="ECO:0000259" key="10">
    <source>
        <dbReference type="PROSITE" id="PS50109"/>
    </source>
</evidence>
<keyword evidence="9" id="KW-1133">Transmembrane helix</keyword>
<dbReference type="CDD" id="cd00075">
    <property type="entry name" value="HATPase"/>
    <property type="match status" value="1"/>
</dbReference>
<dbReference type="InterPro" id="IPR003660">
    <property type="entry name" value="HAMP_dom"/>
</dbReference>
<dbReference type="InterPro" id="IPR003661">
    <property type="entry name" value="HisK_dim/P_dom"/>
</dbReference>
<dbReference type="InterPro" id="IPR036890">
    <property type="entry name" value="HATPase_C_sf"/>
</dbReference>